<reference evidence="9 10" key="1">
    <citation type="submission" date="2014-04" db="EMBL/GenBank/DDBJ databases">
        <title>Evolutionary Origins and Diversification of the Mycorrhizal Mutualists.</title>
        <authorList>
            <consortium name="DOE Joint Genome Institute"/>
            <consortium name="Mycorrhizal Genomics Consortium"/>
            <person name="Kohler A."/>
            <person name="Kuo A."/>
            <person name="Nagy L.G."/>
            <person name="Floudas D."/>
            <person name="Copeland A."/>
            <person name="Barry K.W."/>
            <person name="Cichocki N."/>
            <person name="Veneault-Fourrey C."/>
            <person name="LaButti K."/>
            <person name="Lindquist E.A."/>
            <person name="Lipzen A."/>
            <person name="Lundell T."/>
            <person name="Morin E."/>
            <person name="Murat C."/>
            <person name="Riley R."/>
            <person name="Ohm R."/>
            <person name="Sun H."/>
            <person name="Tunlid A."/>
            <person name="Henrissat B."/>
            <person name="Grigoriev I.V."/>
            <person name="Hibbett D.S."/>
            <person name="Martin F."/>
        </authorList>
    </citation>
    <scope>NUCLEOTIDE SEQUENCE [LARGE SCALE GENOMIC DNA]</scope>
    <source>
        <strain evidence="9 10">FD-317 M1</strain>
    </source>
</reference>
<evidence type="ECO:0000256" key="2">
    <source>
        <dbReference type="ARBA" id="ARBA00005179"/>
    </source>
</evidence>
<organism evidence="9 10">
    <name type="scientific">Collybiopsis luxurians FD-317 M1</name>
    <dbReference type="NCBI Taxonomy" id="944289"/>
    <lineage>
        <taxon>Eukaryota</taxon>
        <taxon>Fungi</taxon>
        <taxon>Dikarya</taxon>
        <taxon>Basidiomycota</taxon>
        <taxon>Agaricomycotina</taxon>
        <taxon>Agaricomycetes</taxon>
        <taxon>Agaricomycetidae</taxon>
        <taxon>Agaricales</taxon>
        <taxon>Marasmiineae</taxon>
        <taxon>Omphalotaceae</taxon>
        <taxon>Collybiopsis</taxon>
        <taxon>Collybiopsis luxurians</taxon>
    </lineage>
</organism>
<keyword evidence="8" id="KW-0503">Monooxygenase</keyword>
<accession>A0A0D0BSL8</accession>
<dbReference type="Gene3D" id="1.10.630.10">
    <property type="entry name" value="Cytochrome P450"/>
    <property type="match status" value="1"/>
</dbReference>
<dbReference type="HOGENOM" id="CLU_001570_14_4_1"/>
<keyword evidence="7 8" id="KW-0349">Heme</keyword>
<dbReference type="InterPro" id="IPR001128">
    <property type="entry name" value="Cyt_P450"/>
</dbReference>
<evidence type="ECO:0000313" key="10">
    <source>
        <dbReference type="Proteomes" id="UP000053593"/>
    </source>
</evidence>
<keyword evidence="10" id="KW-1185">Reference proteome</keyword>
<keyword evidence="6 7" id="KW-0408">Iron</keyword>
<dbReference type="InterPro" id="IPR002403">
    <property type="entry name" value="Cyt_P450_E_grp-IV"/>
</dbReference>
<dbReference type="InterPro" id="IPR036396">
    <property type="entry name" value="Cyt_P450_sf"/>
</dbReference>
<evidence type="ECO:0000313" key="9">
    <source>
        <dbReference type="EMBL" id="KIK58356.1"/>
    </source>
</evidence>
<evidence type="ECO:0000256" key="3">
    <source>
        <dbReference type="ARBA" id="ARBA00010617"/>
    </source>
</evidence>
<dbReference type="SUPFAM" id="SSF48264">
    <property type="entry name" value="Cytochrome P450"/>
    <property type="match status" value="1"/>
</dbReference>
<dbReference type="OrthoDB" id="1470350at2759"/>
<dbReference type="PANTHER" id="PTHR24305:SF157">
    <property type="entry name" value="N-ACETYLTRYPTOPHAN 6-HYDROXYLASE IVOC-RELATED"/>
    <property type="match status" value="1"/>
</dbReference>
<evidence type="ECO:0000256" key="4">
    <source>
        <dbReference type="ARBA" id="ARBA00022723"/>
    </source>
</evidence>
<evidence type="ECO:0008006" key="11">
    <source>
        <dbReference type="Google" id="ProtNLM"/>
    </source>
</evidence>
<dbReference type="PANTHER" id="PTHR24305">
    <property type="entry name" value="CYTOCHROME P450"/>
    <property type="match status" value="1"/>
</dbReference>
<dbReference type="CDD" id="cd11062">
    <property type="entry name" value="CYP58-like"/>
    <property type="match status" value="1"/>
</dbReference>
<keyword evidence="4 7" id="KW-0479">Metal-binding</keyword>
<dbReference type="GO" id="GO:0005506">
    <property type="term" value="F:iron ion binding"/>
    <property type="evidence" value="ECO:0007669"/>
    <property type="project" value="InterPro"/>
</dbReference>
<dbReference type="Pfam" id="PF00067">
    <property type="entry name" value="p450"/>
    <property type="match status" value="1"/>
</dbReference>
<sequence>MVLYTVLVSLLLSYLAGLALYQLFFHPLHKFPGPVLAAVSSWYEVYYNLIKGGEFITELERLHKLHGPVVRIGPNTLHFNDRRAYHDIFSNGTTLVKDGQFYQAIMPHAAESSFCFSDPQQAKNRRSLLAPSFSRQSVMKLEYTIQKKVDQLAALLEKNYCTPESSMKLSIAYRCLATDVITEYCFAISANTLSDPNFAHPIVLETLNLIKRVWIQTYFPFISHLVARIPIGFILWLFPRFRTLVDVKARFEQQIDNFISNPEDLAAAEHETIYHHLLQPKDPELRPSRASLVNEAFLLVAAGSDSVGNACTVGTYFALQDHSIRRRLAEELREAWPDKGRPLSFTSLEKLPYLTALIKESLRMSIGSIQPLPRVVGDETPEIHGPNIPPGTIVGMSQYFMHMNPEVFNNPYTFNPDRWLVENISEMMLDFVPFSKGPRQCLAWRELYLILGNVFRKLDLSLVGEDTYVYVPIFKNAVIITEHNNNTGKVI</sequence>
<comment type="pathway">
    <text evidence="2">Secondary metabolite biosynthesis.</text>
</comment>
<evidence type="ECO:0000256" key="5">
    <source>
        <dbReference type="ARBA" id="ARBA00023002"/>
    </source>
</evidence>
<name>A0A0D0BSL8_9AGAR</name>
<dbReference type="GO" id="GO:0004497">
    <property type="term" value="F:monooxygenase activity"/>
    <property type="evidence" value="ECO:0007669"/>
    <property type="project" value="UniProtKB-KW"/>
</dbReference>
<dbReference type="InterPro" id="IPR017972">
    <property type="entry name" value="Cyt_P450_CS"/>
</dbReference>
<comment type="cofactor">
    <cofactor evidence="1 7">
        <name>heme</name>
        <dbReference type="ChEBI" id="CHEBI:30413"/>
    </cofactor>
</comment>
<keyword evidence="5 8" id="KW-0560">Oxidoreductase</keyword>
<dbReference type="EMBL" id="KN834785">
    <property type="protein sequence ID" value="KIK58356.1"/>
    <property type="molecule type" value="Genomic_DNA"/>
</dbReference>
<feature type="binding site" description="axial binding residue" evidence="7">
    <location>
        <position position="441"/>
    </location>
    <ligand>
        <name>heme</name>
        <dbReference type="ChEBI" id="CHEBI:30413"/>
    </ligand>
    <ligandPart>
        <name>Fe</name>
        <dbReference type="ChEBI" id="CHEBI:18248"/>
    </ligandPart>
</feature>
<evidence type="ECO:0000256" key="1">
    <source>
        <dbReference type="ARBA" id="ARBA00001971"/>
    </source>
</evidence>
<dbReference type="InterPro" id="IPR050121">
    <property type="entry name" value="Cytochrome_P450_monoxygenase"/>
</dbReference>
<evidence type="ECO:0000256" key="8">
    <source>
        <dbReference type="RuleBase" id="RU000461"/>
    </source>
</evidence>
<dbReference type="GO" id="GO:0016705">
    <property type="term" value="F:oxidoreductase activity, acting on paired donors, with incorporation or reduction of molecular oxygen"/>
    <property type="evidence" value="ECO:0007669"/>
    <property type="project" value="InterPro"/>
</dbReference>
<comment type="similarity">
    <text evidence="3 8">Belongs to the cytochrome P450 family.</text>
</comment>
<evidence type="ECO:0000256" key="6">
    <source>
        <dbReference type="ARBA" id="ARBA00023004"/>
    </source>
</evidence>
<gene>
    <name evidence="9" type="ORF">GYMLUDRAFT_1006072</name>
</gene>
<dbReference type="GO" id="GO:0020037">
    <property type="term" value="F:heme binding"/>
    <property type="evidence" value="ECO:0007669"/>
    <property type="project" value="InterPro"/>
</dbReference>
<dbReference type="Proteomes" id="UP000053593">
    <property type="component" value="Unassembled WGS sequence"/>
</dbReference>
<proteinExistence type="inferred from homology"/>
<protein>
    <recommendedName>
        <fullName evidence="11">Cytochrome P450</fullName>
    </recommendedName>
</protein>
<evidence type="ECO:0000256" key="7">
    <source>
        <dbReference type="PIRSR" id="PIRSR602403-1"/>
    </source>
</evidence>
<dbReference type="PRINTS" id="PR00465">
    <property type="entry name" value="EP450IV"/>
</dbReference>
<dbReference type="AlphaFoldDB" id="A0A0D0BSL8"/>
<dbReference type="PROSITE" id="PS00086">
    <property type="entry name" value="CYTOCHROME_P450"/>
    <property type="match status" value="1"/>
</dbReference>